<dbReference type="GO" id="GO:0033608">
    <property type="term" value="F:formyl-CoA transferase activity"/>
    <property type="evidence" value="ECO:0007669"/>
    <property type="project" value="UniProtKB-EC"/>
</dbReference>
<dbReference type="STRING" id="696762.PFRI_38720"/>
<keyword evidence="3" id="KW-1185">Reference proteome</keyword>
<dbReference type="RefSeq" id="WP_072632347.1">
    <property type="nucleotide sequence ID" value="NZ_MLCB01000212.1"/>
</dbReference>
<gene>
    <name evidence="2" type="primary">frc_3</name>
    <name evidence="2" type="ORF">PFRI_38720</name>
</gene>
<dbReference type="PANTHER" id="PTHR48207">
    <property type="entry name" value="SUCCINATE--HYDROXYMETHYLGLUTARATE COA-TRANSFERASE"/>
    <property type="match status" value="1"/>
</dbReference>
<organism evidence="2 3">
    <name type="scientific">Planktotalea frisia</name>
    <dbReference type="NCBI Taxonomy" id="696762"/>
    <lineage>
        <taxon>Bacteria</taxon>
        <taxon>Pseudomonadati</taxon>
        <taxon>Pseudomonadota</taxon>
        <taxon>Alphaproteobacteria</taxon>
        <taxon>Rhodobacterales</taxon>
        <taxon>Paracoccaceae</taxon>
        <taxon>Planktotalea</taxon>
    </lineage>
</organism>
<dbReference type="OrthoDB" id="7208981at2"/>
<protein>
    <submittedName>
        <fullName evidence="2">Formyl-coenzyme A transferase</fullName>
        <ecNumber evidence="2">2.8.3.16</ecNumber>
    </submittedName>
</protein>
<proteinExistence type="predicted"/>
<dbReference type="Gene3D" id="3.30.1540.10">
    <property type="entry name" value="formyl-coa transferase, domain 3"/>
    <property type="match status" value="1"/>
</dbReference>
<name>A0A1L9NRP1_9RHOB</name>
<dbReference type="Proteomes" id="UP000184514">
    <property type="component" value="Unassembled WGS sequence"/>
</dbReference>
<dbReference type="AlphaFoldDB" id="A0A1L9NRP1"/>
<keyword evidence="1 2" id="KW-0808">Transferase</keyword>
<evidence type="ECO:0000256" key="1">
    <source>
        <dbReference type="ARBA" id="ARBA00022679"/>
    </source>
</evidence>
<evidence type="ECO:0000313" key="2">
    <source>
        <dbReference type="EMBL" id="OJI91901.1"/>
    </source>
</evidence>
<dbReference type="EC" id="2.8.3.16" evidence="2"/>
<dbReference type="SUPFAM" id="SSF89796">
    <property type="entry name" value="CoA-transferase family III (CaiB/BaiF)"/>
    <property type="match status" value="1"/>
</dbReference>
<dbReference type="PANTHER" id="PTHR48207:SF4">
    <property type="entry name" value="BLL6097 PROTEIN"/>
    <property type="match status" value="1"/>
</dbReference>
<reference evidence="2 3" key="1">
    <citation type="submission" date="2016-10" db="EMBL/GenBank/DDBJ databases">
        <title>Genome sequence of Planktotalea frisia SH6-1.</title>
        <authorList>
            <person name="Poehlein A."/>
            <person name="Bakenhus I."/>
            <person name="Voget S."/>
            <person name="Brinkhoff T."/>
            <person name="Simon M."/>
        </authorList>
    </citation>
    <scope>NUCLEOTIDE SEQUENCE [LARGE SCALE GENOMIC DNA]</scope>
    <source>
        <strain evidence="2 3">SH6-1</strain>
    </source>
</reference>
<dbReference type="InterPro" id="IPR050483">
    <property type="entry name" value="CoA-transferase_III_domain"/>
</dbReference>
<evidence type="ECO:0000313" key="3">
    <source>
        <dbReference type="Proteomes" id="UP000184514"/>
    </source>
</evidence>
<accession>A0A1L9NRP1</accession>
<dbReference type="InterPro" id="IPR023606">
    <property type="entry name" value="CoA-Trfase_III_dom_1_sf"/>
</dbReference>
<dbReference type="Gene3D" id="3.40.50.10540">
    <property type="entry name" value="Crotonobetainyl-coa:carnitine coa-transferase, domain 1"/>
    <property type="match status" value="1"/>
</dbReference>
<sequence>MDGPLSGFRIVDLTSMISGPMSTMILADQGAEVIKVEHPEGGDHTRLVSVRKGGFSSSFLNNNRNKRSVALNLKEKAGVEACLKLAARSDVFIQNFRPGVAERIGLGEAAVRAVCPDIIYVSIAGFGFEGPWANKPVFDPLIQALSGLTTVQGGADDRQPKLVRTILPDKLTAVQASQAVTAALLARARTGQGQTVSLSMLDTIISFLWGSDMSAHTFVGDEPEQDAPQSWIDLIYTTSDGHISVAAMTNKSWENLARALDREQWLDDPRFATATLRDINKNMRLELTQEALKDQTTDFWMERLTEFDVPCARILTRTEMISHPQVEANGIVIETDHPQSGRLRQARPPARFVGYSDFDPSPAQKLGQETRAVLAEAGYSADEIAELIASGAARDVQEPKE</sequence>
<dbReference type="InterPro" id="IPR044855">
    <property type="entry name" value="CoA-Trfase_III_dom3_sf"/>
</dbReference>
<dbReference type="EMBL" id="MLCB01000212">
    <property type="protein sequence ID" value="OJI91901.1"/>
    <property type="molecule type" value="Genomic_DNA"/>
</dbReference>
<dbReference type="Pfam" id="PF02515">
    <property type="entry name" value="CoA_transf_3"/>
    <property type="match status" value="1"/>
</dbReference>
<comment type="caution">
    <text evidence="2">The sequence shown here is derived from an EMBL/GenBank/DDBJ whole genome shotgun (WGS) entry which is preliminary data.</text>
</comment>
<dbReference type="InterPro" id="IPR003673">
    <property type="entry name" value="CoA-Trfase_fam_III"/>
</dbReference>